<dbReference type="InterPro" id="IPR025606">
    <property type="entry name" value="NLPC/P60_N_dom"/>
</dbReference>
<dbReference type="Pfam" id="PF12913">
    <property type="entry name" value="SH3_6"/>
    <property type="match status" value="1"/>
</dbReference>
<dbReference type="EMBL" id="AE017125">
    <property type="protein sequence ID" value="AAP78358.1"/>
    <property type="molecule type" value="Genomic_DNA"/>
</dbReference>
<dbReference type="PIRSF" id="PIRSF019015">
    <property type="entry name" value="P60_peptidase_YkfC"/>
    <property type="match status" value="1"/>
</dbReference>
<gene>
    <name evidence="10" type="ordered locus">HH_1761</name>
</gene>
<feature type="domain" description="NlpC/P60" evidence="6">
    <location>
        <begin position="306"/>
        <end position="387"/>
    </location>
</feature>
<dbReference type="HOGENOM" id="CLU_028171_1_0_7"/>
<evidence type="ECO:0000259" key="9">
    <source>
        <dbReference type="Pfam" id="PF12914"/>
    </source>
</evidence>
<evidence type="ECO:0000256" key="4">
    <source>
        <dbReference type="ARBA" id="ARBA00022807"/>
    </source>
</evidence>
<evidence type="ECO:0000313" key="11">
    <source>
        <dbReference type="Proteomes" id="UP000002495"/>
    </source>
</evidence>
<reference evidence="10 11" key="1">
    <citation type="journal article" date="2003" name="Proc. Natl. Acad. Sci. U.S.A.">
        <title>The complete genome sequence of the carcinogenic bacterium Helicobacter hepaticus.</title>
        <authorList>
            <person name="Suerbaum S."/>
            <person name="Josenhans C."/>
            <person name="Sterzenbach T."/>
            <person name="Drescher B."/>
            <person name="Brandt P."/>
            <person name="Bell M."/>
            <person name="Droege M."/>
            <person name="Fartmann B."/>
            <person name="Fischer H.-P."/>
            <person name="Ge Z."/>
            <person name="Hoerster A."/>
            <person name="Holland R."/>
            <person name="Klein K."/>
            <person name="Koenig J."/>
            <person name="Macko L."/>
            <person name="Mendz G.L."/>
            <person name="Nyakatura G."/>
            <person name="Schauer D.B."/>
            <person name="Shen Z."/>
            <person name="Weber J."/>
            <person name="Frosch M."/>
            <person name="Fox J.G."/>
        </authorList>
    </citation>
    <scope>NUCLEOTIDE SEQUENCE [LARGE SCALE GENOMIC DNA]</scope>
    <source>
        <strain evidence="11">ATCC 51449 / 3B1</strain>
    </source>
</reference>
<dbReference type="SUPFAM" id="SSF54001">
    <property type="entry name" value="Cysteine proteinases"/>
    <property type="match status" value="1"/>
</dbReference>
<feature type="domain" description="NLPC/P60 N-terminal" evidence="7">
    <location>
        <begin position="10"/>
        <end position="130"/>
    </location>
</feature>
<dbReference type="AlphaFoldDB" id="Q7VFB6"/>
<dbReference type="InterPro" id="IPR039439">
    <property type="entry name" value="SH3b1_dom"/>
</dbReference>
<dbReference type="Proteomes" id="UP000002495">
    <property type="component" value="Chromosome"/>
</dbReference>
<evidence type="ECO:0008006" key="12">
    <source>
        <dbReference type="Google" id="ProtNLM"/>
    </source>
</evidence>
<evidence type="ECO:0000259" key="6">
    <source>
        <dbReference type="Pfam" id="PF00877"/>
    </source>
</evidence>
<dbReference type="GO" id="GO:0006508">
    <property type="term" value="P:proteolysis"/>
    <property type="evidence" value="ECO:0007669"/>
    <property type="project" value="UniProtKB-KW"/>
</dbReference>
<keyword evidence="5" id="KW-0732">Signal</keyword>
<accession>Q7VFB6</accession>
<keyword evidence="2" id="KW-0645">Protease</keyword>
<protein>
    <recommendedName>
        <fullName evidence="12">NlpC/P60 domain-containing protein</fullName>
    </recommendedName>
</protein>
<dbReference type="GO" id="GO:0008234">
    <property type="term" value="F:cysteine-type peptidase activity"/>
    <property type="evidence" value="ECO:0007669"/>
    <property type="project" value="UniProtKB-KW"/>
</dbReference>
<sequence length="456" mass="51892">MKFCLTHIIFAILFALLLNACADKIIPSTEVKDLQALPQDAIFYIPTDTKIKSKRYSEETLALKKDYLQKYFSPWHQKPNPKKNEVFWILPSLQNIATGKGKTRSYGENLQEINPQEAKKLIDSMNLSSYPNHNQKAIITTTTAVRAVPTNKPLFNKPSGYPFDRWQNSLIFAGTPVLITHMSKDKSWVHIQSGFVYGWIESHHFATLTQEQVKEIQSYTRYVSPIVDEIPLFDSHKHFTSQARIGQIFPVYGTQLKEMIGIATYVRLNNGKAKREQSFISLDKTKPFPRKLDSQTIASTINAMIGQKYGWGGYLQNRDCSAFIRDIFAQYGLHLPRNSKAQVYYGKNQIDLSKLNRKDKEAFIIANATPYQSILWLQGHIMLYIGEYQGRAIVAHSVWSVTTGKKYENMLGGVVITSLYVGDEHNGVFAKSELLIDRIQAMSDLSQLAAQIKGHK</sequence>
<dbReference type="InterPro" id="IPR000064">
    <property type="entry name" value="NLP_P60_dom"/>
</dbReference>
<dbReference type="InterPro" id="IPR026864">
    <property type="entry name" value="SH3b2-type_SH3"/>
</dbReference>
<evidence type="ECO:0000256" key="2">
    <source>
        <dbReference type="ARBA" id="ARBA00022670"/>
    </source>
</evidence>
<name>Q7VFB6_HELHP</name>
<evidence type="ECO:0000256" key="1">
    <source>
        <dbReference type="ARBA" id="ARBA00007074"/>
    </source>
</evidence>
<dbReference type="Pfam" id="PF00877">
    <property type="entry name" value="NLPC_P60"/>
    <property type="match status" value="1"/>
</dbReference>
<evidence type="ECO:0000256" key="5">
    <source>
        <dbReference type="SAM" id="SignalP"/>
    </source>
</evidence>
<dbReference type="OrthoDB" id="9799970at2"/>
<feature type="chain" id="PRO_5004294499" description="NlpC/P60 domain-containing protein" evidence="5">
    <location>
        <begin position="21"/>
        <end position="456"/>
    </location>
</feature>
<dbReference type="InterPro" id="IPR038765">
    <property type="entry name" value="Papain-like_cys_pep_sf"/>
</dbReference>
<organism evidence="10 11">
    <name type="scientific">Helicobacter hepaticus (strain ATCC 51449 / 3B1)</name>
    <dbReference type="NCBI Taxonomy" id="235279"/>
    <lineage>
        <taxon>Bacteria</taxon>
        <taxon>Pseudomonadati</taxon>
        <taxon>Campylobacterota</taxon>
        <taxon>Epsilonproteobacteria</taxon>
        <taxon>Campylobacterales</taxon>
        <taxon>Helicobacteraceae</taxon>
        <taxon>Helicobacter</taxon>
    </lineage>
</organism>
<evidence type="ECO:0000259" key="8">
    <source>
        <dbReference type="Pfam" id="PF12913"/>
    </source>
</evidence>
<dbReference type="KEGG" id="hhe:HH_1761"/>
<dbReference type="Pfam" id="PF12914">
    <property type="entry name" value="SH3_7"/>
    <property type="match status" value="1"/>
</dbReference>
<evidence type="ECO:0000313" key="10">
    <source>
        <dbReference type="EMBL" id="AAP78358.1"/>
    </source>
</evidence>
<comment type="similarity">
    <text evidence="1">Belongs to the peptidase C40 family.</text>
</comment>
<dbReference type="PANTHER" id="PTHR47053">
    <property type="entry name" value="MUREIN DD-ENDOPEPTIDASE MEPH-RELATED"/>
    <property type="match status" value="1"/>
</dbReference>
<keyword evidence="4" id="KW-0788">Thiol protease</keyword>
<feature type="domain" description="SH3b2-type SH3" evidence="9">
    <location>
        <begin position="211"/>
        <end position="254"/>
    </location>
</feature>
<evidence type="ECO:0000259" key="7">
    <source>
        <dbReference type="Pfam" id="PF12912"/>
    </source>
</evidence>
<keyword evidence="3" id="KW-0378">Hydrolase</keyword>
<evidence type="ECO:0000256" key="3">
    <source>
        <dbReference type="ARBA" id="ARBA00022801"/>
    </source>
</evidence>
<dbReference type="InterPro" id="IPR027017">
    <property type="entry name" value="P60_peptidase_YkfC"/>
</dbReference>
<dbReference type="eggNOG" id="COG0791">
    <property type="taxonomic scope" value="Bacteria"/>
</dbReference>
<dbReference type="STRING" id="235279.HH_1761"/>
<dbReference type="Pfam" id="PF12912">
    <property type="entry name" value="N_NLPC_P60"/>
    <property type="match status" value="1"/>
</dbReference>
<dbReference type="PANTHER" id="PTHR47053:SF1">
    <property type="entry name" value="MUREIN DD-ENDOPEPTIDASE MEPH-RELATED"/>
    <property type="match status" value="1"/>
</dbReference>
<keyword evidence="11" id="KW-1185">Reference proteome</keyword>
<feature type="signal peptide" evidence="5">
    <location>
        <begin position="1"/>
        <end position="20"/>
    </location>
</feature>
<dbReference type="InterPro" id="IPR051202">
    <property type="entry name" value="Peptidase_C40"/>
</dbReference>
<feature type="domain" description="SH3b1" evidence="8">
    <location>
        <begin position="153"/>
        <end position="201"/>
    </location>
</feature>
<dbReference type="Gene3D" id="3.90.1720.10">
    <property type="entry name" value="endopeptidase domain like (from Nostoc punctiforme)"/>
    <property type="match status" value="1"/>
</dbReference>
<proteinExistence type="inferred from homology"/>
<dbReference type="RefSeq" id="WP_011116600.1">
    <property type="nucleotide sequence ID" value="NC_004917.1"/>
</dbReference>